<feature type="region of interest" description="Disordered" evidence="1">
    <location>
        <begin position="45"/>
        <end position="141"/>
    </location>
</feature>
<comment type="caution">
    <text evidence="3">The sequence shown here is derived from an EMBL/GenBank/DDBJ whole genome shotgun (WGS) entry which is preliminary data.</text>
</comment>
<feature type="compositionally biased region" description="Basic and acidic residues" evidence="1">
    <location>
        <begin position="355"/>
        <end position="374"/>
    </location>
</feature>
<feature type="compositionally biased region" description="Low complexity" evidence="1">
    <location>
        <begin position="48"/>
        <end position="60"/>
    </location>
</feature>
<accession>A0A9W6ZWP0</accession>
<feature type="compositionally biased region" description="Pro residues" evidence="1">
    <location>
        <begin position="123"/>
        <end position="134"/>
    </location>
</feature>
<feature type="compositionally biased region" description="Basic and acidic residues" evidence="1">
    <location>
        <begin position="90"/>
        <end position="101"/>
    </location>
</feature>
<evidence type="ECO:0000256" key="2">
    <source>
        <dbReference type="SAM" id="SignalP"/>
    </source>
</evidence>
<feature type="region of interest" description="Disordered" evidence="1">
    <location>
        <begin position="171"/>
        <end position="199"/>
    </location>
</feature>
<dbReference type="AlphaFoldDB" id="A0A9W6ZWP0"/>
<proteinExistence type="predicted"/>
<evidence type="ECO:0000313" key="3">
    <source>
        <dbReference type="EMBL" id="GMH61116.1"/>
    </source>
</evidence>
<protein>
    <recommendedName>
        <fullName evidence="5">WW domain-containing protein</fullName>
    </recommendedName>
</protein>
<keyword evidence="2" id="KW-0732">Signal</keyword>
<feature type="chain" id="PRO_5040866663" description="WW domain-containing protein" evidence="2">
    <location>
        <begin position="17"/>
        <end position="417"/>
    </location>
</feature>
<feature type="compositionally biased region" description="Low complexity" evidence="1">
    <location>
        <begin position="102"/>
        <end position="114"/>
    </location>
</feature>
<evidence type="ECO:0000313" key="4">
    <source>
        <dbReference type="Proteomes" id="UP001165085"/>
    </source>
</evidence>
<feature type="compositionally biased region" description="Low complexity" evidence="1">
    <location>
        <begin position="72"/>
        <end position="82"/>
    </location>
</feature>
<dbReference type="OrthoDB" id="10631743at2759"/>
<keyword evidence="4" id="KW-1185">Reference proteome</keyword>
<reference evidence="4" key="1">
    <citation type="journal article" date="2023" name="Commun. Biol.">
        <title>Genome analysis of Parmales, the sister group of diatoms, reveals the evolutionary specialization of diatoms from phago-mixotrophs to photoautotrophs.</title>
        <authorList>
            <person name="Ban H."/>
            <person name="Sato S."/>
            <person name="Yoshikawa S."/>
            <person name="Yamada K."/>
            <person name="Nakamura Y."/>
            <person name="Ichinomiya M."/>
            <person name="Sato N."/>
            <person name="Blanc-Mathieu R."/>
            <person name="Endo H."/>
            <person name="Kuwata A."/>
            <person name="Ogata H."/>
        </authorList>
    </citation>
    <scope>NUCLEOTIDE SEQUENCE [LARGE SCALE GENOMIC DNA]</scope>
    <source>
        <strain evidence="4">NIES 3701</strain>
    </source>
</reference>
<name>A0A9W6ZWP0_9STRA</name>
<feature type="region of interest" description="Disordered" evidence="1">
    <location>
        <begin position="355"/>
        <end position="385"/>
    </location>
</feature>
<sequence length="417" mass="47028">MLFTLGLPLLSVPLLAFCNSPLCSPLCLPNSPNRILTAVSTTSTRLYSNSNPDDSNPNDSIPDEDTNRDSLDSLLSSFSSMFDSDDDPSDGDRSDDDRSSDDTTPQSTSPSDPSNLDLSIYSPLPPPSFDPPSTSPNSPHLEYTEIHSRIKSSTSFERSLLGESSIKENDWTLPLKTPSQQPKIEPITPPPPSQNNSKCPKCSSILTPLDTIYIQKFKVCQSCRSNHLQRNFCDVNEQGATIWDVRRMARGGDEEKGWKVGSKGREVLGGGGEVYKPRKVNKPRMTLEFGDGEEDEVEDKDIELVQFAEGGEEGEGEEEEEDAEYNYVRWLEEELEESRSFVRMLLRRVDRLEGRKKEEGRGRTGGEEIPEERKEKRRKKKKVGEWEKVRDEETGDFFFMNAETGEQRWELDRPDAA</sequence>
<evidence type="ECO:0000256" key="1">
    <source>
        <dbReference type="SAM" id="MobiDB-lite"/>
    </source>
</evidence>
<dbReference type="Proteomes" id="UP001165085">
    <property type="component" value="Unassembled WGS sequence"/>
</dbReference>
<organism evidence="3 4">
    <name type="scientific">Triparma strigata</name>
    <dbReference type="NCBI Taxonomy" id="1606541"/>
    <lineage>
        <taxon>Eukaryota</taxon>
        <taxon>Sar</taxon>
        <taxon>Stramenopiles</taxon>
        <taxon>Ochrophyta</taxon>
        <taxon>Bolidophyceae</taxon>
        <taxon>Parmales</taxon>
        <taxon>Triparmaceae</taxon>
        <taxon>Triparma</taxon>
    </lineage>
</organism>
<feature type="signal peptide" evidence="2">
    <location>
        <begin position="1"/>
        <end position="16"/>
    </location>
</feature>
<dbReference type="EMBL" id="BRXY01000069">
    <property type="protein sequence ID" value="GMH61116.1"/>
    <property type="molecule type" value="Genomic_DNA"/>
</dbReference>
<gene>
    <name evidence="3" type="ORF">TrST_g385</name>
</gene>
<evidence type="ECO:0008006" key="5">
    <source>
        <dbReference type="Google" id="ProtNLM"/>
    </source>
</evidence>